<dbReference type="GO" id="GO:0033557">
    <property type="term" value="C:Slx1-Slx4 complex"/>
    <property type="evidence" value="ECO:0007669"/>
    <property type="project" value="TreeGrafter"/>
</dbReference>
<reference evidence="2 3" key="1">
    <citation type="journal article" date="2010" name="PLoS Biol.">
        <title>Multi-platform next-generation sequencing of the domestic turkey (Meleagris gallopavo): genome assembly and analysis.</title>
        <authorList>
            <person name="Dalloul R.A."/>
            <person name="Long J.A."/>
            <person name="Zimin A.V."/>
            <person name="Aslam L."/>
            <person name="Beal K."/>
            <person name="Blomberg L.A."/>
            <person name="Bouffard P."/>
            <person name="Burt D.W."/>
            <person name="Crasta O."/>
            <person name="Crooijmans R.P."/>
            <person name="Cooper K."/>
            <person name="Coulombe R.A."/>
            <person name="De S."/>
            <person name="Delany M.E."/>
            <person name="Dodgson J.B."/>
            <person name="Dong J.J."/>
            <person name="Evans C."/>
            <person name="Frederickson K.M."/>
            <person name="Flicek P."/>
            <person name="Florea L."/>
            <person name="Folkerts O."/>
            <person name="Groenen M.A."/>
            <person name="Harkins T.T."/>
            <person name="Herrero J."/>
            <person name="Hoffmann S."/>
            <person name="Megens H.J."/>
            <person name="Jiang A."/>
            <person name="de Jong P."/>
            <person name="Kaiser P."/>
            <person name="Kim H."/>
            <person name="Kim K.W."/>
            <person name="Kim S."/>
            <person name="Langenberger D."/>
            <person name="Lee M.K."/>
            <person name="Lee T."/>
            <person name="Mane S."/>
            <person name="Marcais G."/>
            <person name="Marz M."/>
            <person name="McElroy A.P."/>
            <person name="Modise T."/>
            <person name="Nefedov M."/>
            <person name="Notredame C."/>
            <person name="Paton I.R."/>
            <person name="Payne W.S."/>
            <person name="Pertea G."/>
            <person name="Prickett D."/>
            <person name="Puiu D."/>
            <person name="Qioa D."/>
            <person name="Raineri E."/>
            <person name="Ruffier M."/>
            <person name="Salzberg S.L."/>
            <person name="Schatz M.C."/>
            <person name="Scheuring C."/>
            <person name="Schmidt C.J."/>
            <person name="Schroeder S."/>
            <person name="Searle S.M."/>
            <person name="Smith E.J."/>
            <person name="Smith J."/>
            <person name="Sonstegard T.S."/>
            <person name="Stadler P.F."/>
            <person name="Tafer H."/>
            <person name="Tu Z.J."/>
            <person name="Van Tassell C.P."/>
            <person name="Vilella A.J."/>
            <person name="Williams K.P."/>
            <person name="Yorke J.A."/>
            <person name="Zhang L."/>
            <person name="Zhang H.B."/>
            <person name="Zhang X."/>
            <person name="Zhang Y."/>
            <person name="Reed K.M."/>
        </authorList>
    </citation>
    <scope>NUCLEOTIDE SEQUENCE [LARGE SCALE GENOMIC DNA]</scope>
</reference>
<sequence>MLPRLLWAPPWRRLPLRLRWLRPPPGPALCPAPPPHVVMETDPGGPKPRPRKRPATTLATPPACTLCLEPCEVRLGAWNLRGRLEAFWESVEGNNGSLIGYFGDSPGSTLRCPHPPCPARYHARCLAPHFLGAEPKELLPLGGNCPSCQQEVLWGELIGCGDGDDEWVELGDPTLGHWTDELLQGQQAEPE</sequence>
<dbReference type="InterPro" id="IPR013083">
    <property type="entry name" value="Znf_RING/FYVE/PHD"/>
</dbReference>
<dbReference type="GO" id="GO:0017108">
    <property type="term" value="F:5'-flap endonuclease activity"/>
    <property type="evidence" value="ECO:0007669"/>
    <property type="project" value="TreeGrafter"/>
</dbReference>
<evidence type="ECO:0000259" key="1">
    <source>
        <dbReference type="Pfam" id="PF21202"/>
    </source>
</evidence>
<protein>
    <recommendedName>
        <fullName evidence="1">Structure-specific endonuclease subunit SLX1 C-terminal domain-containing protein</fullName>
    </recommendedName>
</protein>
<reference evidence="2" key="3">
    <citation type="submission" date="2025-09" db="UniProtKB">
        <authorList>
            <consortium name="Ensembl"/>
        </authorList>
    </citation>
    <scope>IDENTIFICATION</scope>
</reference>
<dbReference type="AlphaFoldDB" id="G1NHY7"/>
<dbReference type="HOGENOM" id="CLU_030739_0_0_1"/>
<dbReference type="InterPro" id="IPR050381">
    <property type="entry name" value="SLX1_endonuclease"/>
</dbReference>
<organism evidence="2 3">
    <name type="scientific">Meleagris gallopavo</name>
    <name type="common">Wild turkey</name>
    <dbReference type="NCBI Taxonomy" id="9103"/>
    <lineage>
        <taxon>Eukaryota</taxon>
        <taxon>Metazoa</taxon>
        <taxon>Chordata</taxon>
        <taxon>Craniata</taxon>
        <taxon>Vertebrata</taxon>
        <taxon>Euteleostomi</taxon>
        <taxon>Archelosauria</taxon>
        <taxon>Archosauria</taxon>
        <taxon>Dinosauria</taxon>
        <taxon>Saurischia</taxon>
        <taxon>Theropoda</taxon>
        <taxon>Coelurosauria</taxon>
        <taxon>Aves</taxon>
        <taxon>Neognathae</taxon>
        <taxon>Galloanserae</taxon>
        <taxon>Galliformes</taxon>
        <taxon>Phasianidae</taxon>
        <taxon>Meleagridinae</taxon>
        <taxon>Meleagris</taxon>
    </lineage>
</organism>
<dbReference type="InterPro" id="IPR048749">
    <property type="entry name" value="SLX1_C"/>
</dbReference>
<feature type="domain" description="Structure-specific endonuclease subunit SLX1 C-terminal" evidence="1">
    <location>
        <begin position="108"/>
        <end position="158"/>
    </location>
</feature>
<accession>G1NHY7</accession>
<dbReference type="Proteomes" id="UP000001645">
    <property type="component" value="Chromosome 10"/>
</dbReference>
<proteinExistence type="predicted"/>
<dbReference type="PANTHER" id="PTHR20208">
    <property type="entry name" value="STRUCTURE-SPECIFIC ENDONUCLEASE SUBUNIT SLX1"/>
    <property type="match status" value="1"/>
</dbReference>
<name>G1NHY7_MELGA</name>
<dbReference type="Pfam" id="PF21202">
    <property type="entry name" value="SLX1_C"/>
    <property type="match status" value="1"/>
</dbReference>
<dbReference type="GO" id="GO:0000724">
    <property type="term" value="P:double-strand break repair via homologous recombination"/>
    <property type="evidence" value="ECO:0007669"/>
    <property type="project" value="TreeGrafter"/>
</dbReference>
<dbReference type="GO" id="GO:0008821">
    <property type="term" value="F:crossover junction DNA endonuclease activity"/>
    <property type="evidence" value="ECO:0007669"/>
    <property type="project" value="TreeGrafter"/>
</dbReference>
<dbReference type="InParanoid" id="G1NHY7"/>
<gene>
    <name evidence="2" type="primary">LOC104912486</name>
</gene>
<evidence type="ECO:0000313" key="3">
    <source>
        <dbReference type="Proteomes" id="UP000001645"/>
    </source>
</evidence>
<dbReference type="Gene3D" id="3.30.40.10">
    <property type="entry name" value="Zinc/RING finger domain, C3HC4 (zinc finger)"/>
    <property type="match status" value="1"/>
</dbReference>
<dbReference type="Bgee" id="ENSMGAG00000012203">
    <property type="expression patterns" value="Expressed in spleen and 18 other cell types or tissues"/>
</dbReference>
<keyword evidence="3" id="KW-1185">Reference proteome</keyword>
<evidence type="ECO:0000313" key="2">
    <source>
        <dbReference type="Ensembl" id="ENSMGAP00000012829.3"/>
    </source>
</evidence>
<dbReference type="PANTHER" id="PTHR20208:SF10">
    <property type="entry name" value="STRUCTURE-SPECIFIC ENDONUCLEASE SUBUNIT SLX1"/>
    <property type="match status" value="1"/>
</dbReference>
<dbReference type="Ensembl" id="ENSMGAT00000013727.3">
    <property type="protein sequence ID" value="ENSMGAP00000012829.3"/>
    <property type="gene ID" value="ENSMGAG00000012203.3"/>
</dbReference>
<reference evidence="2" key="2">
    <citation type="submission" date="2025-08" db="UniProtKB">
        <authorList>
            <consortium name="Ensembl"/>
        </authorList>
    </citation>
    <scope>IDENTIFICATION</scope>
</reference>